<evidence type="ECO:0000259" key="10">
    <source>
        <dbReference type="PROSITE" id="PS50850"/>
    </source>
</evidence>
<feature type="transmembrane region" description="Helical" evidence="9">
    <location>
        <begin position="166"/>
        <end position="187"/>
    </location>
</feature>
<evidence type="ECO:0000256" key="7">
    <source>
        <dbReference type="ARBA" id="ARBA00024348"/>
    </source>
</evidence>
<keyword evidence="5 9" id="KW-0472">Membrane</keyword>
<dbReference type="InterPro" id="IPR005829">
    <property type="entry name" value="Sugar_transporter_CS"/>
</dbReference>
<dbReference type="PRINTS" id="PR00171">
    <property type="entry name" value="SUGRTRNSPORT"/>
</dbReference>
<keyword evidence="8" id="KW-0175">Coiled coil</keyword>
<dbReference type="PROSITE" id="PS50850">
    <property type="entry name" value="MFS"/>
    <property type="match status" value="1"/>
</dbReference>
<sequence length="463" mass="51581">MEPNAFSKYWREYVYAFSATLSLFAGGACFSWTSPTLPLLMDESQERPITADEGSWIAALLILTSGISPIPTIYVVDRLGRKWTLLLSTFPSIAGWIIVIFDITPEWLYVSRLLSGINYGVIYTVIPMYLGEIASKEVRGSVGILITVMAKAGILMTYSIGPYLPIVTHACVQLAIPIIFLLTFFWSPESPYYLVLRNRKEEAERSLQRFRGRYDVKEELASIIDVVSYEQQNAGSFAELFQTRGNRRGVISVVAMCSAMQLCGSQAVLAYSQQIFEEADGILDPKLATILLGFMQLAAAILASIIVDKVGRRPLLILSSCGVSLMCCVIGTYFFIKEYLEMDMQNLTWLPIILIIVYIVVYNIGLSTVSFALIGELFPTNVKAYTSSLAMSIIGLLAFAVTKMYQIISDGIGTYSAYWIFSFCATIFSIVIIIYVPETKGKTLAQIQIDVNNRQHKTEKISN</sequence>
<evidence type="ECO:0000256" key="9">
    <source>
        <dbReference type="SAM" id="Phobius"/>
    </source>
</evidence>
<dbReference type="InterPro" id="IPR050549">
    <property type="entry name" value="MFS_Trehalose_Transporter"/>
</dbReference>
<evidence type="ECO:0000256" key="4">
    <source>
        <dbReference type="ARBA" id="ARBA00022989"/>
    </source>
</evidence>
<evidence type="ECO:0000256" key="6">
    <source>
        <dbReference type="ARBA" id="ARBA00023180"/>
    </source>
</evidence>
<comment type="subcellular location">
    <subcellularLocation>
        <location evidence="1">Cell membrane</location>
        <topology evidence="1">Multi-pass membrane protein</topology>
    </subcellularLocation>
</comment>
<dbReference type="InterPro" id="IPR003663">
    <property type="entry name" value="Sugar/inositol_transpt"/>
</dbReference>
<dbReference type="PANTHER" id="PTHR48021">
    <property type="match status" value="1"/>
</dbReference>
<dbReference type="Pfam" id="PF00083">
    <property type="entry name" value="Sugar_tr"/>
    <property type="match status" value="1"/>
</dbReference>
<feature type="transmembrane region" description="Helical" evidence="9">
    <location>
        <begin position="385"/>
        <end position="405"/>
    </location>
</feature>
<comment type="similarity">
    <text evidence="7">Belongs to the major facilitator superfamily. Sugar transporter (TC 2.A.1.1) family. Trehalose transporter subfamily.</text>
</comment>
<accession>A0A6M2DFL8</accession>
<feature type="transmembrane region" description="Helical" evidence="9">
    <location>
        <begin position="287"/>
        <end position="307"/>
    </location>
</feature>
<feature type="domain" description="Major facilitator superfamily (MFS) profile" evidence="10">
    <location>
        <begin position="15"/>
        <end position="440"/>
    </location>
</feature>
<feature type="coiled-coil region" evidence="8">
    <location>
        <begin position="193"/>
        <end position="220"/>
    </location>
</feature>
<dbReference type="PROSITE" id="PS00217">
    <property type="entry name" value="SUGAR_TRANSPORT_2"/>
    <property type="match status" value="1"/>
</dbReference>
<dbReference type="GO" id="GO:0022857">
    <property type="term" value="F:transmembrane transporter activity"/>
    <property type="evidence" value="ECO:0007669"/>
    <property type="project" value="InterPro"/>
</dbReference>
<dbReference type="EMBL" id="GIIL01001180">
    <property type="protein sequence ID" value="NOV44906.1"/>
    <property type="molecule type" value="Transcribed_RNA"/>
</dbReference>
<reference evidence="11" key="1">
    <citation type="submission" date="2020-03" db="EMBL/GenBank/DDBJ databases">
        <title>Transcriptomic Profiling of the Digestive Tract of the Rat Flea, Xenopsylla cheopis, Following Blood Feeding and Infection with Yersinia pestis.</title>
        <authorList>
            <person name="Bland D.M."/>
            <person name="Martens C.A."/>
            <person name="Virtaneva K."/>
            <person name="Kanakabandi K."/>
            <person name="Long D."/>
            <person name="Rosenke R."/>
            <person name="Saturday G.A."/>
            <person name="Hoyt F.H."/>
            <person name="Bruno D.P."/>
            <person name="Ribeiro J.M.C."/>
            <person name="Hinnebusch J."/>
        </authorList>
    </citation>
    <scope>NUCLEOTIDE SEQUENCE</scope>
</reference>
<evidence type="ECO:0000256" key="3">
    <source>
        <dbReference type="ARBA" id="ARBA00022692"/>
    </source>
</evidence>
<feature type="transmembrane region" description="Helical" evidence="9">
    <location>
        <begin position="107"/>
        <end position="130"/>
    </location>
</feature>
<dbReference type="AlphaFoldDB" id="A0A6M2DFL8"/>
<evidence type="ECO:0000256" key="5">
    <source>
        <dbReference type="ARBA" id="ARBA00023136"/>
    </source>
</evidence>
<dbReference type="InterPro" id="IPR005828">
    <property type="entry name" value="MFS_sugar_transport-like"/>
</dbReference>
<evidence type="ECO:0000256" key="2">
    <source>
        <dbReference type="ARBA" id="ARBA00022475"/>
    </source>
</evidence>
<dbReference type="SUPFAM" id="SSF103473">
    <property type="entry name" value="MFS general substrate transporter"/>
    <property type="match status" value="1"/>
</dbReference>
<feature type="transmembrane region" description="Helical" evidence="9">
    <location>
        <begin position="314"/>
        <end position="336"/>
    </location>
</feature>
<keyword evidence="3 9" id="KW-0812">Transmembrane</keyword>
<feature type="transmembrane region" description="Helical" evidence="9">
    <location>
        <begin position="348"/>
        <end position="373"/>
    </location>
</feature>
<keyword evidence="4 9" id="KW-1133">Transmembrane helix</keyword>
<organism evidence="11">
    <name type="scientific">Xenopsylla cheopis</name>
    <name type="common">Oriental rat flea</name>
    <name type="synonym">Pulex cheopis</name>
    <dbReference type="NCBI Taxonomy" id="163159"/>
    <lineage>
        <taxon>Eukaryota</taxon>
        <taxon>Metazoa</taxon>
        <taxon>Ecdysozoa</taxon>
        <taxon>Arthropoda</taxon>
        <taxon>Hexapoda</taxon>
        <taxon>Insecta</taxon>
        <taxon>Pterygota</taxon>
        <taxon>Neoptera</taxon>
        <taxon>Endopterygota</taxon>
        <taxon>Siphonaptera</taxon>
        <taxon>Pulicidae</taxon>
        <taxon>Xenopsyllinae</taxon>
        <taxon>Xenopsylla</taxon>
    </lineage>
</organism>
<keyword evidence="2" id="KW-1003">Cell membrane</keyword>
<feature type="transmembrane region" description="Helical" evidence="9">
    <location>
        <begin position="83"/>
        <end position="101"/>
    </location>
</feature>
<dbReference type="InterPro" id="IPR036259">
    <property type="entry name" value="MFS_trans_sf"/>
</dbReference>
<protein>
    <submittedName>
        <fullName evidence="11">Putative permease of the major facilitator superfamily protein</fullName>
    </submittedName>
</protein>
<feature type="transmembrane region" description="Helical" evidence="9">
    <location>
        <begin position="417"/>
        <end position="436"/>
    </location>
</feature>
<dbReference type="FunFam" id="1.20.1250.20:FF:000055">
    <property type="entry name" value="Facilitated trehalose transporter Tret1-2 homolog"/>
    <property type="match status" value="1"/>
</dbReference>
<dbReference type="Gene3D" id="1.20.1250.20">
    <property type="entry name" value="MFS general substrate transporter like domains"/>
    <property type="match status" value="1"/>
</dbReference>
<dbReference type="PANTHER" id="PTHR48021:SF46">
    <property type="entry name" value="MAJOR FACILITATOR SUPERFAMILY (MFS) PROFILE DOMAIN-CONTAINING PROTEIN"/>
    <property type="match status" value="1"/>
</dbReference>
<evidence type="ECO:0000313" key="11">
    <source>
        <dbReference type="EMBL" id="NOV44906.1"/>
    </source>
</evidence>
<feature type="transmembrane region" description="Helical" evidence="9">
    <location>
        <begin position="250"/>
        <end position="272"/>
    </location>
</feature>
<feature type="transmembrane region" description="Helical" evidence="9">
    <location>
        <begin position="142"/>
        <end position="160"/>
    </location>
</feature>
<keyword evidence="6" id="KW-0325">Glycoprotein</keyword>
<dbReference type="InterPro" id="IPR020846">
    <property type="entry name" value="MFS_dom"/>
</dbReference>
<proteinExistence type="inferred from homology"/>
<dbReference type="GO" id="GO:0005886">
    <property type="term" value="C:plasma membrane"/>
    <property type="evidence" value="ECO:0007669"/>
    <property type="project" value="UniProtKB-SubCell"/>
</dbReference>
<name>A0A6M2DFL8_XENCH</name>
<dbReference type="PROSITE" id="PS00216">
    <property type="entry name" value="SUGAR_TRANSPORT_1"/>
    <property type="match status" value="2"/>
</dbReference>
<evidence type="ECO:0000256" key="8">
    <source>
        <dbReference type="SAM" id="Coils"/>
    </source>
</evidence>
<evidence type="ECO:0000256" key="1">
    <source>
        <dbReference type="ARBA" id="ARBA00004651"/>
    </source>
</evidence>
<feature type="transmembrane region" description="Helical" evidence="9">
    <location>
        <begin position="12"/>
        <end position="34"/>
    </location>
</feature>
<feature type="transmembrane region" description="Helical" evidence="9">
    <location>
        <begin position="54"/>
        <end position="76"/>
    </location>
</feature>